<dbReference type="EMBL" id="SJPI01000003">
    <property type="protein sequence ID" value="TWT49734.1"/>
    <property type="molecule type" value="Genomic_DNA"/>
</dbReference>
<dbReference type="AlphaFoldDB" id="A0A5C5WG39"/>
<evidence type="ECO:0000313" key="1">
    <source>
        <dbReference type="EMBL" id="TWT49734.1"/>
    </source>
</evidence>
<organism evidence="1 2">
    <name type="scientific">Rubripirellula amarantea</name>
    <dbReference type="NCBI Taxonomy" id="2527999"/>
    <lineage>
        <taxon>Bacteria</taxon>
        <taxon>Pseudomonadati</taxon>
        <taxon>Planctomycetota</taxon>
        <taxon>Planctomycetia</taxon>
        <taxon>Pirellulales</taxon>
        <taxon>Pirellulaceae</taxon>
        <taxon>Rubripirellula</taxon>
    </lineage>
</organism>
<dbReference type="Proteomes" id="UP000316598">
    <property type="component" value="Unassembled WGS sequence"/>
</dbReference>
<evidence type="ECO:0000313" key="2">
    <source>
        <dbReference type="Proteomes" id="UP000316598"/>
    </source>
</evidence>
<dbReference type="OrthoDB" id="282164at2"/>
<gene>
    <name evidence="1" type="ORF">Pla22_49350</name>
</gene>
<dbReference type="RefSeq" id="WP_146517274.1">
    <property type="nucleotide sequence ID" value="NZ_SJPI01000003.1"/>
</dbReference>
<sequence>MPRSERANRVSVLWSVSDELSAAHATYIVATGGQCNDPKLEALLIDFVVQINTRLATESLEMGPFWNEYIRQIASRIPVANATKASLAFAGCSELQLDQTAGAIAKRLSDAREVYLRRFPRLVEQLELRGQPLRQQWDSFGAGLLLQMEKLVRDPAADQAFWSNRVQAHLIQPSRGGDGGWDADAELIWIEAMLTDADPLVPEVLRVAWLMLGLGLDLRAGDRKEASDRDVRALASVPVVLTAGMELGLCQSEPLPIETAMRLWGIGSPASAKKVRDWWNDCSDAKTPWIDSLDELTTRLSLA</sequence>
<accession>A0A5C5WG39</accession>
<comment type="caution">
    <text evidence="1">The sequence shown here is derived from an EMBL/GenBank/DDBJ whole genome shotgun (WGS) entry which is preliminary data.</text>
</comment>
<name>A0A5C5WG39_9BACT</name>
<protein>
    <submittedName>
        <fullName evidence="1">Uncharacterized protein</fullName>
    </submittedName>
</protein>
<reference evidence="1 2" key="1">
    <citation type="submission" date="2019-02" db="EMBL/GenBank/DDBJ databases">
        <title>Deep-cultivation of Planctomycetes and their phenomic and genomic characterization uncovers novel biology.</title>
        <authorList>
            <person name="Wiegand S."/>
            <person name="Jogler M."/>
            <person name="Boedeker C."/>
            <person name="Pinto D."/>
            <person name="Vollmers J."/>
            <person name="Rivas-Marin E."/>
            <person name="Kohn T."/>
            <person name="Peeters S.H."/>
            <person name="Heuer A."/>
            <person name="Rast P."/>
            <person name="Oberbeckmann S."/>
            <person name="Bunk B."/>
            <person name="Jeske O."/>
            <person name="Meyerdierks A."/>
            <person name="Storesund J.E."/>
            <person name="Kallscheuer N."/>
            <person name="Luecker S."/>
            <person name="Lage O.M."/>
            <person name="Pohl T."/>
            <person name="Merkel B.J."/>
            <person name="Hornburger P."/>
            <person name="Mueller R.-W."/>
            <person name="Bruemmer F."/>
            <person name="Labrenz M."/>
            <person name="Spormann A.M."/>
            <person name="Op Den Camp H."/>
            <person name="Overmann J."/>
            <person name="Amann R."/>
            <person name="Jetten M.S.M."/>
            <person name="Mascher T."/>
            <person name="Medema M.H."/>
            <person name="Devos D.P."/>
            <person name="Kaster A.-K."/>
            <person name="Ovreas L."/>
            <person name="Rohde M."/>
            <person name="Galperin M.Y."/>
            <person name="Jogler C."/>
        </authorList>
    </citation>
    <scope>NUCLEOTIDE SEQUENCE [LARGE SCALE GENOMIC DNA]</scope>
    <source>
        <strain evidence="1 2">Pla22</strain>
    </source>
</reference>
<proteinExistence type="predicted"/>
<keyword evidence="2" id="KW-1185">Reference proteome</keyword>